<dbReference type="Proteomes" id="UP000886724">
    <property type="component" value="Unassembled WGS sequence"/>
</dbReference>
<keyword evidence="1" id="KW-1133">Transmembrane helix</keyword>
<feature type="transmembrane region" description="Helical" evidence="1">
    <location>
        <begin position="221"/>
        <end position="239"/>
    </location>
</feature>
<reference evidence="2" key="2">
    <citation type="submission" date="2021-04" db="EMBL/GenBank/DDBJ databases">
        <authorList>
            <person name="Gilroy R."/>
        </authorList>
    </citation>
    <scope>NUCLEOTIDE SEQUENCE</scope>
    <source>
        <strain evidence="2">ChiGjej1B1-14440</strain>
    </source>
</reference>
<evidence type="ECO:0000313" key="3">
    <source>
        <dbReference type="Proteomes" id="UP000886724"/>
    </source>
</evidence>
<keyword evidence="1" id="KW-0472">Membrane</keyword>
<gene>
    <name evidence="2" type="ORF">H9980_09375</name>
</gene>
<feature type="transmembrane region" description="Helical" evidence="1">
    <location>
        <begin position="198"/>
        <end position="214"/>
    </location>
</feature>
<feature type="transmembrane region" description="Helical" evidence="1">
    <location>
        <begin position="98"/>
        <end position="120"/>
    </location>
</feature>
<feature type="transmembrane region" description="Helical" evidence="1">
    <location>
        <begin position="168"/>
        <end position="186"/>
    </location>
</feature>
<feature type="transmembrane region" description="Helical" evidence="1">
    <location>
        <begin position="259"/>
        <end position="279"/>
    </location>
</feature>
<dbReference type="EMBL" id="DXET01000211">
    <property type="protein sequence ID" value="HIX82162.1"/>
    <property type="molecule type" value="Genomic_DNA"/>
</dbReference>
<organism evidence="2 3">
    <name type="scientific">Candidatus Erysipelatoclostridium merdavium</name>
    <dbReference type="NCBI Taxonomy" id="2838566"/>
    <lineage>
        <taxon>Bacteria</taxon>
        <taxon>Bacillati</taxon>
        <taxon>Bacillota</taxon>
        <taxon>Erysipelotrichia</taxon>
        <taxon>Erysipelotrichales</taxon>
        <taxon>Erysipelotrichales incertae sedis</taxon>
    </lineage>
</organism>
<evidence type="ECO:0000256" key="1">
    <source>
        <dbReference type="SAM" id="Phobius"/>
    </source>
</evidence>
<feature type="transmembrane region" description="Helical" evidence="1">
    <location>
        <begin position="132"/>
        <end position="156"/>
    </location>
</feature>
<proteinExistence type="predicted"/>
<feature type="transmembrane region" description="Helical" evidence="1">
    <location>
        <begin position="291"/>
        <end position="313"/>
    </location>
</feature>
<sequence>MNLRKSWVNVSLLKLIIKNNLFPAKISLIIFTAVYLLSLLVINSDFNVICLIVFAFSAVILTFIYPCYLQSYLVDKNKSALIVSLPLDTKTVWLTNYLAGYLIALVTLLLEGIMLVIMMFVLKLDYIPNNLYLRFLLTIIILLFIYYTITFLVCCMSGERLGQVAFSIMFYCMPLILIAGFTYISPRLVPMTIESVDSWYYFMMIPLAAGIGFIQNGSHYLLIHFLTAVLLLILSYYVYKHRENEYVGEPLVFFKISIFLKMGLIIVGTILFFCLILIATKFDLNYGLSGILMMFLIYMIIGILVSLIVEVIFKGSHIYRNLAIYIPVIAMVFGLNYLIVNERYLNFYKNEENLLGSINNIYLSDYNYSLELDTEMVRDVQDYLSKHRNKIYVDEYFEKQKERMSVHIYNDNVSNDLFTDSDLIVDFFENEGNKYFDELFEYDDLVDEKYVSTYINFDEYHGINFYFNQDDINKLMASINNQKIVPKDLIEKDFIEFYGSHDKWIIPLDDQLFDIIKDEAFLKRSIFVGEANTYLYDLTSEIASTSYAPQFQVVLENVVGEKISLYYLNTETEYDFGLEEFSDTQVIYSSLYNVVTRSDEEHSIVVKYTAEKNGDTFVVTSIEAGELDE</sequence>
<dbReference type="AlphaFoldDB" id="A0A9D1XN87"/>
<evidence type="ECO:0000313" key="2">
    <source>
        <dbReference type="EMBL" id="HIX82162.1"/>
    </source>
</evidence>
<keyword evidence="1" id="KW-0812">Transmembrane</keyword>
<name>A0A9D1XN87_9FIRM</name>
<accession>A0A9D1XN87</accession>
<comment type="caution">
    <text evidence="2">The sequence shown here is derived from an EMBL/GenBank/DDBJ whole genome shotgun (WGS) entry which is preliminary data.</text>
</comment>
<reference evidence="2" key="1">
    <citation type="journal article" date="2021" name="PeerJ">
        <title>Extensive microbial diversity within the chicken gut microbiome revealed by metagenomics and culture.</title>
        <authorList>
            <person name="Gilroy R."/>
            <person name="Ravi A."/>
            <person name="Getino M."/>
            <person name="Pursley I."/>
            <person name="Horton D.L."/>
            <person name="Alikhan N.F."/>
            <person name="Baker D."/>
            <person name="Gharbi K."/>
            <person name="Hall N."/>
            <person name="Watson M."/>
            <person name="Adriaenssens E.M."/>
            <person name="Foster-Nyarko E."/>
            <person name="Jarju S."/>
            <person name="Secka A."/>
            <person name="Antonio M."/>
            <person name="Oren A."/>
            <person name="Chaudhuri R.R."/>
            <person name="La Ragione R."/>
            <person name="Hildebrand F."/>
            <person name="Pallen M.J."/>
        </authorList>
    </citation>
    <scope>NUCLEOTIDE SEQUENCE</scope>
    <source>
        <strain evidence="2">ChiGjej1B1-14440</strain>
    </source>
</reference>
<feature type="transmembrane region" description="Helical" evidence="1">
    <location>
        <begin position="21"/>
        <end position="40"/>
    </location>
</feature>
<protein>
    <submittedName>
        <fullName evidence="2">ABC transporter permease</fullName>
    </submittedName>
</protein>
<feature type="transmembrane region" description="Helical" evidence="1">
    <location>
        <begin position="319"/>
        <end position="340"/>
    </location>
</feature>
<feature type="transmembrane region" description="Helical" evidence="1">
    <location>
        <begin position="46"/>
        <end position="68"/>
    </location>
</feature>